<dbReference type="InterPro" id="IPR011009">
    <property type="entry name" value="Kinase-like_dom_sf"/>
</dbReference>
<organism evidence="1 2">
    <name type="scientific">Lepidopterella palustris CBS 459.81</name>
    <dbReference type="NCBI Taxonomy" id="1314670"/>
    <lineage>
        <taxon>Eukaryota</taxon>
        <taxon>Fungi</taxon>
        <taxon>Dikarya</taxon>
        <taxon>Ascomycota</taxon>
        <taxon>Pezizomycotina</taxon>
        <taxon>Dothideomycetes</taxon>
        <taxon>Pleosporomycetidae</taxon>
        <taxon>Mytilinidiales</taxon>
        <taxon>Argynnaceae</taxon>
        <taxon>Lepidopterella</taxon>
    </lineage>
</organism>
<gene>
    <name evidence="1" type="ORF">K432DRAFT_390881</name>
</gene>
<accession>A0A8E2JHQ0</accession>
<dbReference type="SUPFAM" id="SSF56112">
    <property type="entry name" value="Protein kinase-like (PK-like)"/>
    <property type="match status" value="1"/>
</dbReference>
<name>A0A8E2JHQ0_9PEZI</name>
<sequence>MVDSGNPTTPNPDRLELTTIMGSLHALRPREWQVRAMKGTMNFPRLGRAHILDEAAALKYVKEKSDIHVLTLYGCLDDNDANYLVTNYVNGVSTNSLTGDKGEIVKKELESHVQTLHSLLTPKLAGVSGHVVPPYEAMQKMFRDDWDLIPSLTDDRLVALKGENDGTEMLVDFLKKHLV</sequence>
<dbReference type="Proteomes" id="UP000250266">
    <property type="component" value="Unassembled WGS sequence"/>
</dbReference>
<keyword evidence="2" id="KW-1185">Reference proteome</keyword>
<dbReference type="OrthoDB" id="2906425at2759"/>
<protein>
    <submittedName>
        <fullName evidence="1">Uncharacterized protein</fullName>
    </submittedName>
</protein>
<dbReference type="AlphaFoldDB" id="A0A8E2JHQ0"/>
<evidence type="ECO:0000313" key="2">
    <source>
        <dbReference type="Proteomes" id="UP000250266"/>
    </source>
</evidence>
<dbReference type="EMBL" id="KV744875">
    <property type="protein sequence ID" value="OCK82908.1"/>
    <property type="molecule type" value="Genomic_DNA"/>
</dbReference>
<proteinExistence type="predicted"/>
<reference evidence="1 2" key="1">
    <citation type="journal article" date="2016" name="Nat. Commun.">
        <title>Ectomycorrhizal ecology is imprinted in the genome of the dominant symbiotic fungus Cenococcum geophilum.</title>
        <authorList>
            <consortium name="DOE Joint Genome Institute"/>
            <person name="Peter M."/>
            <person name="Kohler A."/>
            <person name="Ohm R.A."/>
            <person name="Kuo A."/>
            <person name="Krutzmann J."/>
            <person name="Morin E."/>
            <person name="Arend M."/>
            <person name="Barry K.W."/>
            <person name="Binder M."/>
            <person name="Choi C."/>
            <person name="Clum A."/>
            <person name="Copeland A."/>
            <person name="Grisel N."/>
            <person name="Haridas S."/>
            <person name="Kipfer T."/>
            <person name="LaButti K."/>
            <person name="Lindquist E."/>
            <person name="Lipzen A."/>
            <person name="Maire R."/>
            <person name="Meier B."/>
            <person name="Mihaltcheva S."/>
            <person name="Molinier V."/>
            <person name="Murat C."/>
            <person name="Poggeler S."/>
            <person name="Quandt C.A."/>
            <person name="Sperisen C."/>
            <person name="Tritt A."/>
            <person name="Tisserant E."/>
            <person name="Crous P.W."/>
            <person name="Henrissat B."/>
            <person name="Nehls U."/>
            <person name="Egli S."/>
            <person name="Spatafora J.W."/>
            <person name="Grigoriev I.V."/>
            <person name="Martin F.M."/>
        </authorList>
    </citation>
    <scope>NUCLEOTIDE SEQUENCE [LARGE SCALE GENOMIC DNA]</scope>
    <source>
        <strain evidence="1 2">CBS 459.81</strain>
    </source>
</reference>
<evidence type="ECO:0000313" key="1">
    <source>
        <dbReference type="EMBL" id="OCK82908.1"/>
    </source>
</evidence>